<dbReference type="HOGENOM" id="CLU_2492479_0_0_4"/>
<evidence type="ECO:0000313" key="2">
    <source>
        <dbReference type="EMBL" id="AIY41925.1"/>
    </source>
</evidence>
<keyword evidence="3" id="KW-1185">Reference proteome</keyword>
<feature type="compositionally biased region" description="Pro residues" evidence="1">
    <location>
        <begin position="1"/>
        <end position="24"/>
    </location>
</feature>
<accession>A0A0A1FDQ2</accession>
<feature type="region of interest" description="Disordered" evidence="1">
    <location>
        <begin position="1"/>
        <end position="30"/>
    </location>
</feature>
<name>A0A0A1FDQ2_9BURK</name>
<proteinExistence type="predicted"/>
<organism evidence="2 3">
    <name type="scientific">Collimonas arenae</name>
    <dbReference type="NCBI Taxonomy" id="279058"/>
    <lineage>
        <taxon>Bacteria</taxon>
        <taxon>Pseudomonadati</taxon>
        <taxon>Pseudomonadota</taxon>
        <taxon>Betaproteobacteria</taxon>
        <taxon>Burkholderiales</taxon>
        <taxon>Oxalobacteraceae</taxon>
        <taxon>Collimonas</taxon>
    </lineage>
</organism>
<reference evidence="3" key="1">
    <citation type="journal article" date="2014" name="Soil Biol. Biochem.">
        <title>Structure and function of bacterial communities in ageing soils: Insights from the Mendocino ecological staircase.</title>
        <authorList>
            <person name="Uroz S."/>
            <person name="Tech J.J."/>
            <person name="Sawaya N.A."/>
            <person name="Frey-Klett P."/>
            <person name="Leveau J.H.J."/>
        </authorList>
    </citation>
    <scope>NUCLEOTIDE SEQUENCE [LARGE SCALE GENOMIC DNA]</scope>
    <source>
        <strain evidence="3">Cal35</strain>
    </source>
</reference>
<dbReference type="EMBL" id="CP009962">
    <property type="protein sequence ID" value="AIY41925.1"/>
    <property type="molecule type" value="Genomic_DNA"/>
</dbReference>
<gene>
    <name evidence="2" type="ORF">LT85_2767</name>
</gene>
<dbReference type="KEGG" id="care:LT85_2767"/>
<sequence length="86" mass="9698">MPPAPWVAPDPEPSVFPRSPPPAQPASKLVNSNEAATSPVFCDVFMMYFPFVKVRTARSCMSISQRTCQQENTRTKASRLRSFFFK</sequence>
<dbReference type="Proteomes" id="UP000030302">
    <property type="component" value="Chromosome"/>
</dbReference>
<protein>
    <submittedName>
        <fullName evidence="2">Uncharacterized protein</fullName>
    </submittedName>
</protein>
<evidence type="ECO:0000313" key="3">
    <source>
        <dbReference type="Proteomes" id="UP000030302"/>
    </source>
</evidence>
<dbReference type="STRING" id="279058.LT85_2767"/>
<dbReference type="AlphaFoldDB" id="A0A0A1FDQ2"/>
<evidence type="ECO:0000256" key="1">
    <source>
        <dbReference type="SAM" id="MobiDB-lite"/>
    </source>
</evidence>